<proteinExistence type="inferred from homology"/>
<dbReference type="PROSITE" id="PS01040">
    <property type="entry name" value="SBP_BACTERIAL_5"/>
    <property type="match status" value="1"/>
</dbReference>
<feature type="domain" description="Solute-binding protein family 5" evidence="4">
    <location>
        <begin position="313"/>
        <end position="531"/>
    </location>
</feature>
<dbReference type="InterPro" id="IPR000914">
    <property type="entry name" value="SBP_5_dom"/>
</dbReference>
<dbReference type="Gene3D" id="3.10.105.10">
    <property type="entry name" value="Dipeptide-binding Protein, Domain 3"/>
    <property type="match status" value="1"/>
</dbReference>
<reference evidence="5" key="1">
    <citation type="submission" date="2018-05" db="EMBL/GenBank/DDBJ databases">
        <authorList>
            <person name="Lanie J.A."/>
            <person name="Ng W.-L."/>
            <person name="Kazmierczak K.M."/>
            <person name="Andrzejewski T.M."/>
            <person name="Davidsen T.M."/>
            <person name="Wayne K.J."/>
            <person name="Tettelin H."/>
            <person name="Glass J.I."/>
            <person name="Rusch D."/>
            <person name="Podicherti R."/>
            <person name="Tsui H.-C.T."/>
            <person name="Winkler M.E."/>
        </authorList>
    </citation>
    <scope>NUCLEOTIDE SEQUENCE</scope>
</reference>
<keyword evidence="3" id="KW-0732">Signal</keyword>
<organism evidence="5">
    <name type="scientific">marine metagenome</name>
    <dbReference type="NCBI Taxonomy" id="408172"/>
    <lineage>
        <taxon>unclassified sequences</taxon>
        <taxon>metagenomes</taxon>
        <taxon>ecological metagenomes</taxon>
    </lineage>
</organism>
<evidence type="ECO:0000256" key="2">
    <source>
        <dbReference type="ARBA" id="ARBA00022448"/>
    </source>
</evidence>
<dbReference type="SUPFAM" id="SSF53850">
    <property type="entry name" value="Periplasmic binding protein-like II"/>
    <property type="match status" value="2"/>
</dbReference>
<dbReference type="InterPro" id="IPR039424">
    <property type="entry name" value="SBP_5"/>
</dbReference>
<feature type="domain" description="Solute-binding protein family 5" evidence="4">
    <location>
        <begin position="25"/>
        <end position="139"/>
    </location>
</feature>
<accession>A0A381SRR3</accession>
<protein>
    <recommendedName>
        <fullName evidence="4">Solute-binding protein family 5 domain-containing protein</fullName>
    </recommendedName>
</protein>
<dbReference type="Pfam" id="PF00496">
    <property type="entry name" value="SBP_bac_5"/>
    <property type="match status" value="2"/>
</dbReference>
<gene>
    <name evidence="5" type="ORF">METZ01_LOCUS58872</name>
</gene>
<dbReference type="Gene3D" id="3.90.76.10">
    <property type="entry name" value="Dipeptide-binding Protein, Domain 1"/>
    <property type="match status" value="1"/>
</dbReference>
<comment type="similarity">
    <text evidence="1">Belongs to the bacterial solute-binding protein 5 family.</text>
</comment>
<evidence type="ECO:0000259" key="4">
    <source>
        <dbReference type="Pfam" id="PF00496"/>
    </source>
</evidence>
<dbReference type="PANTHER" id="PTHR30290:SF9">
    <property type="entry name" value="OLIGOPEPTIDE-BINDING PROTEIN APPA"/>
    <property type="match status" value="1"/>
</dbReference>
<dbReference type="AlphaFoldDB" id="A0A381SRR3"/>
<name>A0A381SRR3_9ZZZZ</name>
<dbReference type="Gene3D" id="3.40.190.10">
    <property type="entry name" value="Periplasmic binding protein-like II"/>
    <property type="match status" value="1"/>
</dbReference>
<evidence type="ECO:0000256" key="1">
    <source>
        <dbReference type="ARBA" id="ARBA00005695"/>
    </source>
</evidence>
<dbReference type="GO" id="GO:0015833">
    <property type="term" value="P:peptide transport"/>
    <property type="evidence" value="ECO:0007669"/>
    <property type="project" value="TreeGrafter"/>
</dbReference>
<dbReference type="EMBL" id="UINC01003402">
    <property type="protein sequence ID" value="SVA06018.1"/>
    <property type="molecule type" value="Genomic_DNA"/>
</dbReference>
<evidence type="ECO:0000256" key="3">
    <source>
        <dbReference type="ARBA" id="ARBA00022729"/>
    </source>
</evidence>
<dbReference type="GO" id="GO:1904680">
    <property type="term" value="F:peptide transmembrane transporter activity"/>
    <property type="evidence" value="ECO:0007669"/>
    <property type="project" value="TreeGrafter"/>
</dbReference>
<sequence>MNILKVVTLSTLMLFASMELWARATNSNPLSDIRVRHAVAYAIDMETIRDTLLEGKAIAADAHIPNGPYKPAGLEAYKYDPDKARRLLKEANWDSNIELDMVFYYGDQLTVDLMSAIQAYLADVGIKMNFRKLEGDVGAQLWTAPKDPVNGPAAVKWDLGYGAHGPLALQEYYVRYKTGDNSYTPSDPKLDRMIDAITTTPDVAKQKAGFFKIVKYMQDQLYTLPLYYQQAFTYESNKVNRNGGMYGNPQYNYDWGITNWTTVPDANGKMIMRTNTGPIEFFEHPWFNPGLFIANKVLFDRLITCDGGLAPTRPKMAKHYSLSTDGKTLTFIMKDNLKWHDGSPITASEVKWNIELALKVPTLMPIFKNTFKSLQGAESYVNGSANSVSGIKVSGNKLTLQFAKVDPNVLLTFSQFAPLPRKHVGNVDPTKFQQHPFWQNPIGSGPYRVKEVQMNDYVVFAPFDDYHEGRARIDEIIASPSNDNDANLVKNASAGRMDYGFTKNVADVKSLEGMNHMQVLPQNIPYTRMIWFQKFPKK</sequence>
<keyword evidence="2" id="KW-0813">Transport</keyword>
<dbReference type="InterPro" id="IPR023765">
    <property type="entry name" value="SBP_5_CS"/>
</dbReference>
<evidence type="ECO:0000313" key="5">
    <source>
        <dbReference type="EMBL" id="SVA06018.1"/>
    </source>
</evidence>
<dbReference type="PANTHER" id="PTHR30290">
    <property type="entry name" value="PERIPLASMIC BINDING COMPONENT OF ABC TRANSPORTER"/>
    <property type="match status" value="1"/>
</dbReference>